<feature type="region of interest" description="Disordered" evidence="1">
    <location>
        <begin position="268"/>
        <end position="343"/>
    </location>
</feature>
<feature type="compositionally biased region" description="Polar residues" evidence="1">
    <location>
        <begin position="808"/>
        <end position="833"/>
    </location>
</feature>
<evidence type="ECO:0000313" key="2">
    <source>
        <dbReference type="EMBL" id="KAK4219441.1"/>
    </source>
</evidence>
<feature type="compositionally biased region" description="Low complexity" evidence="1">
    <location>
        <begin position="551"/>
        <end position="560"/>
    </location>
</feature>
<feature type="compositionally biased region" description="Polar residues" evidence="1">
    <location>
        <begin position="567"/>
        <end position="599"/>
    </location>
</feature>
<comment type="caution">
    <text evidence="2">The sequence shown here is derived from an EMBL/GenBank/DDBJ whole genome shotgun (WGS) entry which is preliminary data.</text>
</comment>
<feature type="region of interest" description="Disordered" evidence="1">
    <location>
        <begin position="149"/>
        <end position="256"/>
    </location>
</feature>
<evidence type="ECO:0008006" key="4">
    <source>
        <dbReference type="Google" id="ProtNLM"/>
    </source>
</evidence>
<feature type="compositionally biased region" description="Low complexity" evidence="1">
    <location>
        <begin position="170"/>
        <end position="180"/>
    </location>
</feature>
<organism evidence="2 3">
    <name type="scientific">Rhypophila decipiens</name>
    <dbReference type="NCBI Taxonomy" id="261697"/>
    <lineage>
        <taxon>Eukaryota</taxon>
        <taxon>Fungi</taxon>
        <taxon>Dikarya</taxon>
        <taxon>Ascomycota</taxon>
        <taxon>Pezizomycotina</taxon>
        <taxon>Sordariomycetes</taxon>
        <taxon>Sordariomycetidae</taxon>
        <taxon>Sordariales</taxon>
        <taxon>Naviculisporaceae</taxon>
        <taxon>Rhypophila</taxon>
    </lineage>
</organism>
<name>A0AAN7BB76_9PEZI</name>
<feature type="region of interest" description="Disordered" evidence="1">
    <location>
        <begin position="468"/>
        <end position="488"/>
    </location>
</feature>
<feature type="compositionally biased region" description="Polar residues" evidence="1">
    <location>
        <begin position="623"/>
        <end position="654"/>
    </location>
</feature>
<feature type="compositionally biased region" description="Basic and acidic residues" evidence="1">
    <location>
        <begin position="275"/>
        <end position="299"/>
    </location>
</feature>
<sequence>MAPPRKSKNEEALMAFAPVKRRHPPREEIERGNVRYSMLNMMATGNPLVPKFAPWGSSRKASSSEPIIEVIDMRSQRDKTIKRLTETWAESTGDPTLPDMMVERLKVLQMGQDQEFTVTQDGKKSHSVKMTRRFQNGEDLVQILVSMNRGDAASSDTQTKPEKAKKETKGSSGKSSAAASSDKEDEGDAGESTAPAEVEDAKQKGQGKKAKGKGKAAAPEADPEPAPEAAPEAAPAAPAASGAHGEWTQAQDESILSMKAANETWVSIGKQVGRGKNEVQKRYKELSAAKNEPPKEEPATKSNGNAKPSPAKSPNKPQDGTNRSPGGPAPGFPPPALSGNPHVMDARHPAFFGYPPPADVYHSGYAPYPPGGYHYLPPRPEYYHPHYPPGPFNPYYPPAIVNNNNYYPMHGYGAYMGTRSDNHFPTEDAHDWLLSEGAAVKYMNKGGKRIVLIRCYSGDRIRINNHLLEEPPNGWRNDKHSSSRPLRDELTSIHARVRSGSSVWVMGSQIDAPGSGWGNESEGCKIYTHREGGSQGSITSPRGSGFGSNGNNGQNQNSGSPALGAEQANNGSQNGEVAANTWDNNANTSAQGWDNNADTTAEAPAWDNSGNDNADNTAEEPAWNNSGNDDTQNTFGADNNNEVPTTEWDNTNNVNAGGFADLGTADEQMNYDNIAAGFNSIVGDADNNNGSGHPGSPTKDNDTAAPADDWPSNLPRSFMDAYTIDPSKGSPEDMLLLSPNTRARAGVNRSSAKGKGKQASTGRGGGKQGGSKIASDTGTHVPGEWSSSPNVEAENEGGNNDAGATSWGDDNNATAGASNWETGNTTDGANTWDATAGANTWDDGNGASGAQASTWDNTNTNGADAGASQW</sequence>
<feature type="region of interest" description="Disordered" evidence="1">
    <location>
        <begin position="511"/>
        <end position="654"/>
    </location>
</feature>
<feature type="compositionally biased region" description="Low complexity" evidence="1">
    <location>
        <begin position="305"/>
        <end position="317"/>
    </location>
</feature>
<feature type="compositionally biased region" description="Low complexity" evidence="1">
    <location>
        <begin position="227"/>
        <end position="243"/>
    </location>
</feature>
<feature type="compositionally biased region" description="Polar residues" evidence="1">
    <location>
        <begin position="848"/>
        <end position="870"/>
    </location>
</feature>
<accession>A0AAN7BB76</accession>
<dbReference type="AlphaFoldDB" id="A0AAN7BB76"/>
<proteinExistence type="predicted"/>
<keyword evidence="3" id="KW-1185">Reference proteome</keyword>
<gene>
    <name evidence="2" type="ORF">QBC37DRAFT_135876</name>
</gene>
<evidence type="ECO:0000256" key="1">
    <source>
        <dbReference type="SAM" id="MobiDB-lite"/>
    </source>
</evidence>
<reference evidence="2" key="2">
    <citation type="submission" date="2023-05" db="EMBL/GenBank/DDBJ databases">
        <authorList>
            <consortium name="Lawrence Berkeley National Laboratory"/>
            <person name="Steindorff A."/>
            <person name="Hensen N."/>
            <person name="Bonometti L."/>
            <person name="Westerberg I."/>
            <person name="Brannstrom I.O."/>
            <person name="Guillou S."/>
            <person name="Cros-Aarteil S."/>
            <person name="Calhoun S."/>
            <person name="Haridas S."/>
            <person name="Kuo A."/>
            <person name="Mondo S."/>
            <person name="Pangilinan J."/>
            <person name="Riley R."/>
            <person name="Labutti K."/>
            <person name="Andreopoulos B."/>
            <person name="Lipzen A."/>
            <person name="Chen C."/>
            <person name="Yanf M."/>
            <person name="Daum C."/>
            <person name="Ng V."/>
            <person name="Clum A."/>
            <person name="Ohm R."/>
            <person name="Martin F."/>
            <person name="Silar P."/>
            <person name="Natvig D."/>
            <person name="Lalanne C."/>
            <person name="Gautier V."/>
            <person name="Ament-Velasquez S.L."/>
            <person name="Kruys A."/>
            <person name="Hutchinson M.I."/>
            <person name="Powell A.J."/>
            <person name="Barry K."/>
            <person name="Miller A.N."/>
            <person name="Grigoriev I.V."/>
            <person name="Debuchy R."/>
            <person name="Gladieux P."/>
            <person name="Thoren M.H."/>
            <person name="Johannesson H."/>
        </authorList>
    </citation>
    <scope>NUCLEOTIDE SEQUENCE</scope>
    <source>
        <strain evidence="2">PSN293</strain>
    </source>
</reference>
<feature type="compositionally biased region" description="Basic and acidic residues" evidence="1">
    <location>
        <begin position="476"/>
        <end position="488"/>
    </location>
</feature>
<feature type="compositionally biased region" description="Basic and acidic residues" evidence="1">
    <location>
        <begin position="159"/>
        <end position="169"/>
    </location>
</feature>
<dbReference type="EMBL" id="MU858048">
    <property type="protein sequence ID" value="KAK4219441.1"/>
    <property type="molecule type" value="Genomic_DNA"/>
</dbReference>
<reference evidence="2" key="1">
    <citation type="journal article" date="2023" name="Mol. Phylogenet. Evol.">
        <title>Genome-scale phylogeny and comparative genomics of the fungal order Sordariales.</title>
        <authorList>
            <person name="Hensen N."/>
            <person name="Bonometti L."/>
            <person name="Westerberg I."/>
            <person name="Brannstrom I.O."/>
            <person name="Guillou S."/>
            <person name="Cros-Aarteil S."/>
            <person name="Calhoun S."/>
            <person name="Haridas S."/>
            <person name="Kuo A."/>
            <person name="Mondo S."/>
            <person name="Pangilinan J."/>
            <person name="Riley R."/>
            <person name="LaButti K."/>
            <person name="Andreopoulos B."/>
            <person name="Lipzen A."/>
            <person name="Chen C."/>
            <person name="Yan M."/>
            <person name="Daum C."/>
            <person name="Ng V."/>
            <person name="Clum A."/>
            <person name="Steindorff A."/>
            <person name="Ohm R.A."/>
            <person name="Martin F."/>
            <person name="Silar P."/>
            <person name="Natvig D.O."/>
            <person name="Lalanne C."/>
            <person name="Gautier V."/>
            <person name="Ament-Velasquez S.L."/>
            <person name="Kruys A."/>
            <person name="Hutchinson M.I."/>
            <person name="Powell A.J."/>
            <person name="Barry K."/>
            <person name="Miller A.N."/>
            <person name="Grigoriev I.V."/>
            <person name="Debuchy R."/>
            <person name="Gladieux P."/>
            <person name="Hiltunen Thoren M."/>
            <person name="Johannesson H."/>
        </authorList>
    </citation>
    <scope>NUCLEOTIDE SEQUENCE</scope>
    <source>
        <strain evidence="2">PSN293</strain>
    </source>
</reference>
<feature type="compositionally biased region" description="Pro residues" evidence="1">
    <location>
        <begin position="327"/>
        <end position="336"/>
    </location>
</feature>
<dbReference type="Proteomes" id="UP001301769">
    <property type="component" value="Unassembled WGS sequence"/>
</dbReference>
<feature type="region of interest" description="Disordered" evidence="1">
    <location>
        <begin position="685"/>
        <end position="870"/>
    </location>
</feature>
<feature type="compositionally biased region" description="Basic residues" evidence="1">
    <location>
        <begin position="205"/>
        <end position="214"/>
    </location>
</feature>
<protein>
    <recommendedName>
        <fullName evidence="4">Myb-like domain-containing protein</fullName>
    </recommendedName>
</protein>
<evidence type="ECO:0000313" key="3">
    <source>
        <dbReference type="Proteomes" id="UP001301769"/>
    </source>
</evidence>